<organism evidence="2 3">
    <name type="scientific">Streptomyces pini</name>
    <dbReference type="NCBI Taxonomy" id="1520580"/>
    <lineage>
        <taxon>Bacteria</taxon>
        <taxon>Bacillati</taxon>
        <taxon>Actinomycetota</taxon>
        <taxon>Actinomycetes</taxon>
        <taxon>Kitasatosporales</taxon>
        <taxon>Streptomycetaceae</taxon>
        <taxon>Streptomyces</taxon>
    </lineage>
</organism>
<reference evidence="3" key="1">
    <citation type="submission" date="2016-10" db="EMBL/GenBank/DDBJ databases">
        <authorList>
            <person name="Varghese N."/>
            <person name="Submissions S."/>
        </authorList>
    </citation>
    <scope>NUCLEOTIDE SEQUENCE [LARGE SCALE GENOMIC DNA]</scope>
    <source>
        <strain evidence="3">PL19</strain>
    </source>
</reference>
<keyword evidence="3" id="KW-1185">Reference proteome</keyword>
<dbReference type="Proteomes" id="UP000198928">
    <property type="component" value="Unassembled WGS sequence"/>
</dbReference>
<proteinExistence type="predicted"/>
<protein>
    <recommendedName>
        <fullName evidence="4">Lipoprotein</fullName>
    </recommendedName>
</protein>
<accession>A0A1I4EKN9</accession>
<evidence type="ECO:0008006" key="4">
    <source>
        <dbReference type="Google" id="ProtNLM"/>
    </source>
</evidence>
<evidence type="ECO:0000256" key="1">
    <source>
        <dbReference type="SAM" id="SignalP"/>
    </source>
</evidence>
<evidence type="ECO:0000313" key="3">
    <source>
        <dbReference type="Proteomes" id="UP000198928"/>
    </source>
</evidence>
<dbReference type="EMBL" id="FOSG01000012">
    <property type="protein sequence ID" value="SFL06284.1"/>
    <property type="molecule type" value="Genomic_DNA"/>
</dbReference>
<dbReference type="PROSITE" id="PS51257">
    <property type="entry name" value="PROKAR_LIPOPROTEIN"/>
    <property type="match status" value="1"/>
</dbReference>
<keyword evidence="1" id="KW-0732">Signal</keyword>
<name>A0A1I4EKN9_9ACTN</name>
<evidence type="ECO:0000313" key="2">
    <source>
        <dbReference type="EMBL" id="SFL06284.1"/>
    </source>
</evidence>
<gene>
    <name evidence="2" type="ORF">SAMN05192584_112115</name>
</gene>
<dbReference type="AlphaFoldDB" id="A0A1I4EKN9"/>
<feature type="signal peptide" evidence="1">
    <location>
        <begin position="1"/>
        <end position="21"/>
    </location>
</feature>
<sequence>MQRVVPTLVSCLLAVVLTACSSFTREDPEPLIPLPENVPAKPVFKTADEVVAALERGGVECVVLRRRGGGSGLDCAAEIDGVRVENEVHVLDTEEFTRDEVGDSIASWRTPPRPRTIVAAGNWYIRVLNPAYAPQVAEALDAVVLPPLFPLPDIPKKPRYKDLDSLADALDASVGCERREREKDAADAMTCVTERSEEPCAYLELHDTSAERDDALRLAISVPELPRFIVTAGNWSIQFCDRSLGREAADDLGGVVVS</sequence>
<feature type="chain" id="PRO_5011693466" description="Lipoprotein" evidence="1">
    <location>
        <begin position="22"/>
        <end position="258"/>
    </location>
</feature>